<keyword evidence="3" id="KW-1185">Reference proteome</keyword>
<feature type="signal peptide" evidence="1">
    <location>
        <begin position="1"/>
        <end position="22"/>
    </location>
</feature>
<dbReference type="Gene3D" id="1.25.40.390">
    <property type="match status" value="1"/>
</dbReference>
<dbReference type="PROSITE" id="PS51257">
    <property type="entry name" value="PROKAR_LIPOPROTEIN"/>
    <property type="match status" value="1"/>
</dbReference>
<dbReference type="Proteomes" id="UP001303899">
    <property type="component" value="Unassembled WGS sequence"/>
</dbReference>
<dbReference type="Pfam" id="PF12771">
    <property type="entry name" value="SusD-like_2"/>
    <property type="match status" value="1"/>
</dbReference>
<keyword evidence="1" id="KW-0732">Signal</keyword>
<feature type="chain" id="PRO_5045844340" evidence="1">
    <location>
        <begin position="23"/>
        <end position="482"/>
    </location>
</feature>
<protein>
    <submittedName>
        <fullName evidence="2">SusD/RagB family nutrient-binding outer membrane lipoprotein</fullName>
    </submittedName>
</protein>
<dbReference type="InterPro" id="IPR011990">
    <property type="entry name" value="TPR-like_helical_dom_sf"/>
</dbReference>
<sequence length="482" mass="52622">MKISNKYKIFALAVSLGISAVACTPDDFEDMNIDPNNPATPNTAGLLTGALRNVGAMATDIVPALYTQQFGDITYIEESRYKTINFSYNGYYAAGPLNVYKTIIDLNTAESTKSTAAANGSNANQIAVSRIMKAYTYLWLTDRWGDIPYSQALQGSGNFSPAFDSQQSIYNDLFKELKEAQAQFDGGKAVVGDIIFSGNAARWKKFANSLRMIMALRLSKVDPAKGKTEFAAALADGVLASNAENIKYTYLSESNNEHPLYNNYIVTNRKDYGLSDVFVNKLLAINDPRIAGMADKNINGAYAGVPYGAFPAAAKAQDVSLAATAIRQQNSPVNVVTYAQILFSQAEAAKLGWISGDAKALYEAAVKASIQQWIGASATDAVVSTYLAQDAVKYNDAKAFELIATQKWIALFYQGNEAWAEWRRTGYPVLTPAAKPLNPSGQIPRRMAYPVTETTLNKVNYDKVVATQGPDTQDTRVWWDKK</sequence>
<reference evidence="2 3" key="1">
    <citation type="submission" date="2023-12" db="EMBL/GenBank/DDBJ databases">
        <title>Novel species of the genus Arcicella isolated from rivers.</title>
        <authorList>
            <person name="Lu H."/>
        </authorList>
    </citation>
    <scope>NUCLEOTIDE SEQUENCE [LARGE SCALE GENOMIC DNA]</scope>
    <source>
        <strain evidence="2 3">DC2W</strain>
    </source>
</reference>
<dbReference type="InterPro" id="IPR041662">
    <property type="entry name" value="SusD-like_2"/>
</dbReference>
<dbReference type="SUPFAM" id="SSF48452">
    <property type="entry name" value="TPR-like"/>
    <property type="match status" value="1"/>
</dbReference>
<evidence type="ECO:0000313" key="2">
    <source>
        <dbReference type="EMBL" id="MEA5403165.1"/>
    </source>
</evidence>
<keyword evidence="2" id="KW-0449">Lipoprotein</keyword>
<proteinExistence type="predicted"/>
<dbReference type="EMBL" id="JAYGIL010000009">
    <property type="protein sequence ID" value="MEA5403165.1"/>
    <property type="molecule type" value="Genomic_DNA"/>
</dbReference>
<dbReference type="RefSeq" id="WP_323328409.1">
    <property type="nucleotide sequence ID" value="NZ_JAYGIL010000009.1"/>
</dbReference>
<evidence type="ECO:0000313" key="3">
    <source>
        <dbReference type="Proteomes" id="UP001303899"/>
    </source>
</evidence>
<organism evidence="2 3">
    <name type="scientific">Arcicella gelida</name>
    <dbReference type="NCBI Taxonomy" id="2984195"/>
    <lineage>
        <taxon>Bacteria</taxon>
        <taxon>Pseudomonadati</taxon>
        <taxon>Bacteroidota</taxon>
        <taxon>Cytophagia</taxon>
        <taxon>Cytophagales</taxon>
        <taxon>Flectobacillaceae</taxon>
        <taxon>Arcicella</taxon>
    </lineage>
</organism>
<name>A0ABU5S3T9_9BACT</name>
<accession>A0ABU5S3T9</accession>
<gene>
    <name evidence="2" type="ORF">VB776_09580</name>
</gene>
<comment type="caution">
    <text evidence="2">The sequence shown here is derived from an EMBL/GenBank/DDBJ whole genome shotgun (WGS) entry which is preliminary data.</text>
</comment>
<evidence type="ECO:0000256" key="1">
    <source>
        <dbReference type="SAM" id="SignalP"/>
    </source>
</evidence>